<dbReference type="GO" id="GO:0003964">
    <property type="term" value="F:RNA-directed DNA polymerase activity"/>
    <property type="evidence" value="ECO:0007669"/>
    <property type="project" value="UniProtKB-EC"/>
</dbReference>
<feature type="compositionally biased region" description="Basic and acidic residues" evidence="2">
    <location>
        <begin position="1519"/>
        <end position="1534"/>
    </location>
</feature>
<dbReference type="PANTHER" id="PTHR37984:SF5">
    <property type="entry name" value="PROTEIN NYNRIN-LIKE"/>
    <property type="match status" value="1"/>
</dbReference>
<protein>
    <recommendedName>
        <fullName evidence="1">RNA-directed DNA polymerase</fullName>
        <ecNumber evidence="1">2.7.7.49</ecNumber>
    </recommendedName>
</protein>
<dbReference type="Pfam" id="PF24664">
    <property type="entry name" value="Monjiviricetes_fusion"/>
    <property type="match status" value="1"/>
</dbReference>
<dbReference type="Gene3D" id="3.30.420.10">
    <property type="entry name" value="Ribonuclease H-like superfamily/Ribonuclease H"/>
    <property type="match status" value="1"/>
</dbReference>
<dbReference type="InterPro" id="IPR054465">
    <property type="entry name" value="Integrase_p58-like_C"/>
</dbReference>
<evidence type="ECO:0000313" key="6">
    <source>
        <dbReference type="Proteomes" id="UP001219518"/>
    </source>
</evidence>
<dbReference type="GO" id="GO:0015074">
    <property type="term" value="P:DNA integration"/>
    <property type="evidence" value="ECO:0007669"/>
    <property type="project" value="InterPro"/>
</dbReference>
<keyword evidence="6" id="KW-1185">Reference proteome</keyword>
<feature type="compositionally biased region" description="Polar residues" evidence="2">
    <location>
        <begin position="164"/>
        <end position="179"/>
    </location>
</feature>
<dbReference type="PANTHER" id="PTHR37984">
    <property type="entry name" value="PROTEIN CBG26694"/>
    <property type="match status" value="1"/>
</dbReference>
<feature type="region of interest" description="Disordered" evidence="2">
    <location>
        <begin position="1488"/>
        <end position="1568"/>
    </location>
</feature>
<keyword evidence="3" id="KW-0472">Membrane</keyword>
<reference evidence="5" key="1">
    <citation type="submission" date="2021-07" db="EMBL/GenBank/DDBJ databases">
        <authorList>
            <person name="Catto M.A."/>
            <person name="Jacobson A."/>
            <person name="Kennedy G."/>
            <person name="Labadie P."/>
            <person name="Hunt B.G."/>
            <person name="Srinivasan R."/>
        </authorList>
    </citation>
    <scope>NUCLEOTIDE SEQUENCE</scope>
    <source>
        <strain evidence="5">PL_HMW_Pooled</strain>
        <tissue evidence="5">Head</tissue>
    </source>
</reference>
<organism evidence="5 6">
    <name type="scientific">Frankliniella fusca</name>
    <dbReference type="NCBI Taxonomy" id="407009"/>
    <lineage>
        <taxon>Eukaryota</taxon>
        <taxon>Metazoa</taxon>
        <taxon>Ecdysozoa</taxon>
        <taxon>Arthropoda</taxon>
        <taxon>Hexapoda</taxon>
        <taxon>Insecta</taxon>
        <taxon>Pterygota</taxon>
        <taxon>Neoptera</taxon>
        <taxon>Paraneoptera</taxon>
        <taxon>Thysanoptera</taxon>
        <taxon>Terebrantia</taxon>
        <taxon>Thripoidea</taxon>
        <taxon>Thripidae</taxon>
        <taxon>Frankliniella</taxon>
    </lineage>
</organism>
<dbReference type="SUPFAM" id="SSF53098">
    <property type="entry name" value="Ribonuclease H-like"/>
    <property type="match status" value="1"/>
</dbReference>
<dbReference type="InterPro" id="IPR050951">
    <property type="entry name" value="Retrovirus_Pol_polyprotein"/>
</dbReference>
<evidence type="ECO:0000259" key="4">
    <source>
        <dbReference type="PROSITE" id="PS50994"/>
    </source>
</evidence>
<keyword evidence="3" id="KW-1133">Transmembrane helix</keyword>
<dbReference type="InterPro" id="IPR001584">
    <property type="entry name" value="Integrase_cat-core"/>
</dbReference>
<feature type="transmembrane region" description="Helical" evidence="3">
    <location>
        <begin position="1415"/>
        <end position="1439"/>
    </location>
</feature>
<dbReference type="FunFam" id="3.30.420.10:FF:000032">
    <property type="entry name" value="Retrovirus-related Pol polyprotein from transposon 297-like Protein"/>
    <property type="match status" value="1"/>
</dbReference>
<proteinExistence type="predicted"/>
<keyword evidence="3" id="KW-0812">Transmembrane</keyword>
<dbReference type="Pfam" id="PF00665">
    <property type="entry name" value="rve"/>
    <property type="match status" value="1"/>
</dbReference>
<accession>A0AAE1H884</accession>
<comment type="caution">
    <text evidence="5">The sequence shown here is derived from an EMBL/GenBank/DDBJ whole genome shotgun (WGS) entry which is preliminary data.</text>
</comment>
<dbReference type="EC" id="2.7.7.49" evidence="1"/>
<dbReference type="Pfam" id="PF17921">
    <property type="entry name" value="Integrase_H2C2"/>
    <property type="match status" value="1"/>
</dbReference>
<dbReference type="FunFam" id="1.10.340.70:FF:000001">
    <property type="entry name" value="Retrovirus-related Pol polyprotein from transposon gypsy-like Protein"/>
    <property type="match status" value="1"/>
</dbReference>
<reference evidence="5" key="2">
    <citation type="journal article" date="2023" name="BMC Genomics">
        <title>Pest status, molecular evolution, and epigenetic factors derived from the genome assembly of Frankliniella fusca, a thysanopteran phytovirus vector.</title>
        <authorList>
            <person name="Catto M.A."/>
            <person name="Labadie P.E."/>
            <person name="Jacobson A.L."/>
            <person name="Kennedy G.G."/>
            <person name="Srinivasan R."/>
            <person name="Hunt B.G."/>
        </authorList>
    </citation>
    <scope>NUCLEOTIDE SEQUENCE</scope>
    <source>
        <strain evidence="5">PL_HMW_Pooled</strain>
    </source>
</reference>
<feature type="domain" description="Integrase catalytic" evidence="4">
    <location>
        <begin position="401"/>
        <end position="561"/>
    </location>
</feature>
<evidence type="ECO:0000256" key="3">
    <source>
        <dbReference type="SAM" id="Phobius"/>
    </source>
</evidence>
<dbReference type="Pfam" id="PF22938">
    <property type="entry name" value="Integrase_p58_C"/>
    <property type="match status" value="1"/>
</dbReference>
<gene>
    <name evidence="5" type="ORF">KUF71_006257</name>
</gene>
<evidence type="ECO:0000313" key="5">
    <source>
        <dbReference type="EMBL" id="KAK3916483.1"/>
    </source>
</evidence>
<dbReference type="GO" id="GO:0003676">
    <property type="term" value="F:nucleic acid binding"/>
    <property type="evidence" value="ECO:0007669"/>
    <property type="project" value="InterPro"/>
</dbReference>
<feature type="compositionally biased region" description="Acidic residues" evidence="2">
    <location>
        <begin position="146"/>
        <end position="163"/>
    </location>
</feature>
<feature type="compositionally biased region" description="Low complexity" evidence="2">
    <location>
        <begin position="1497"/>
        <end position="1506"/>
    </location>
</feature>
<dbReference type="Gene3D" id="1.10.340.70">
    <property type="match status" value="1"/>
</dbReference>
<dbReference type="InterPro" id="IPR012337">
    <property type="entry name" value="RNaseH-like_sf"/>
</dbReference>
<feature type="region of interest" description="Disordered" evidence="2">
    <location>
        <begin position="15"/>
        <end position="186"/>
    </location>
</feature>
<feature type="compositionally biased region" description="Basic and acidic residues" evidence="2">
    <location>
        <begin position="776"/>
        <end position="785"/>
    </location>
</feature>
<evidence type="ECO:0000256" key="2">
    <source>
        <dbReference type="SAM" id="MobiDB-lite"/>
    </source>
</evidence>
<dbReference type="InterPro" id="IPR041588">
    <property type="entry name" value="Integrase_H2C2"/>
</dbReference>
<feature type="compositionally biased region" description="Polar residues" evidence="2">
    <location>
        <begin position="1507"/>
        <end position="1518"/>
    </location>
</feature>
<feature type="region of interest" description="Disordered" evidence="2">
    <location>
        <begin position="701"/>
        <end position="875"/>
    </location>
</feature>
<name>A0AAE1H884_9NEOP</name>
<dbReference type="EMBL" id="JAHWGI010000532">
    <property type="protein sequence ID" value="KAK3916483.1"/>
    <property type="molecule type" value="Genomic_DNA"/>
</dbReference>
<dbReference type="PROSITE" id="PS50994">
    <property type="entry name" value="INTEGRASE"/>
    <property type="match status" value="1"/>
</dbReference>
<feature type="transmembrane region" description="Helical" evidence="3">
    <location>
        <begin position="1451"/>
        <end position="1476"/>
    </location>
</feature>
<dbReference type="Proteomes" id="UP001219518">
    <property type="component" value="Unassembled WGS sequence"/>
</dbReference>
<evidence type="ECO:0000256" key="1">
    <source>
        <dbReference type="ARBA" id="ARBA00012493"/>
    </source>
</evidence>
<sequence length="1568" mass="173029">MEVKFAWRTELLKEAGERAEGADVLRFQPGPPTPRPRLSLKRDSTNAAGEEGSGQQDADAVRRTQPETGSPAAAGQQERGAGHQHDGVHAQPAKQSRPEVGQSDAQERSQSSGAEPVRVAPFPSQRSESSQGARAEPPPAPPEPTSSEEGDDDLREDSEEEPASSETGSFTTALSGSELQSERPQGDVRLCLPRKIKLAPGAKVTVAAGDQLLPYQSLSQYTPVLGERGVQVSFVEDHTGMNGQAALQLENFGEETTDILKVAALQVEKDGEYEPVYDEGRFKEEQRRDVTYGPIIAGLEDGQEHANFFLADGLLHRRVGSDGLHAVVVPPTMTDKLVRDFHCPPWAAHASRDRTLSKLRERFWWPGMYTQVLRFTRGCHSCALYKRGTHARPAPLQLPVVPRQPFEAMATDLYGPLPVSSYSGARYVLLAICLHTRWVEAIPLRDQMAPTVARAIVQEIVCRYGCPEYLVSDNGACYSAKLYTEMCRILQVRAIKTTPLHAMSNGVVERANQVMGQALCHYVNEKKHDWEEFLQLVMCSVRSSVSRSTGETPYFSVFHRDMSLPTAALLTPRRVTYADTPALTEKLLQDMSLSTELLRQENIKAKQEGKQYYDRRAGEDVKFYVGQRVYLAVKVKKKGLGRKWRRRYSGPWRIVERLSPTTFKIRTIFEQKPQVYTVHCNRLKHAYEYDNLLTAERRRRRTQDLAEDTDGPDLEALSTSSGSESDVTEPETESRTRRRPAARRGTPGAVVASRGASPAAQQGHTDGDEWTDVEGDPGRGEESSREVTTPAAHATPSTLEHGGLPTPARQGATPAPRRASAGQPHRAPRRAALPARGAPGGPQQLLRRSQAAGGRHHDRSELPSPGCLTCSEGDRGPTGYERGSAVTADTSLVGYDCTAPGANVSVVELEEVEDCPSPEEYGKPEPRVIQLVQARKYNTIKVHACLFEVTKRVKYCGMHHHTSEVWHGTRTGVKYLGRDTCRKIHATGFYHHAGTTLGPIGQSDVKRAHVPVVGSYSVGGHCETGNWASPEGVTYKQVVVTDDVTLVTQVFEAKVEVEERNQVVLPSGQRCAMAAGYCDDVTHGDAFWEPLQESGCFSNDYDVLYQGAADLITIPKINAQYIVVHDQRHLFAIRMERSQPLCGHAAWITEHRRLIVVEQGPVGGFPFKSDNESQMLPANADLLTYINTKSMFQEIMVKKRLEALQNDAVFERCKLEREGVHSRLAMAQASADPVARLLQNERGFNGVVMGNVLYMVACVPRRVALRNVSRCYQEIPVMVDDQPAFVTPHSRLIVNVGQEVTCNPATPPMHRIGNEWIKFTPAAERAAPPARLRMSLQRGVALPLFQGVGTAGVYPREVVEGLQESLQMSAERNALLTTISRKAVGKDADATAFQLANIFTGQDLEGIAMGYFDRVWASLGTFGSYSSVFMALYILIVLVKTVAEAVMYGRLLRGIASCWVVTLASLWSGLASALVIRHERHVRERGLPDIDVERGEPPSSTPSRRSVTFNVGDTQPRSSDAEHLPLEQLPRRPEPLCVNRSTSRNPFNDPGRTRADPRGAQWTSPDTC</sequence>
<dbReference type="InterPro" id="IPR036397">
    <property type="entry name" value="RNaseH_sf"/>
</dbReference>